<dbReference type="Gene3D" id="1.25.40.10">
    <property type="entry name" value="Tetratricopeptide repeat domain"/>
    <property type="match status" value="1"/>
</dbReference>
<evidence type="ECO:0000256" key="2">
    <source>
        <dbReference type="ARBA" id="ARBA00031845"/>
    </source>
</evidence>
<dbReference type="GeneTree" id="ENSGT00390000006492"/>
<protein>
    <recommendedName>
        <fullName evidence="2">Protein ZIP4 homolog</fullName>
    </recommendedName>
</protein>
<dbReference type="InterPro" id="IPR013940">
    <property type="entry name" value="Spo22/ZIP4/TEX11"/>
</dbReference>
<dbReference type="GO" id="GO:0009566">
    <property type="term" value="P:fertilization"/>
    <property type="evidence" value="ECO:0007669"/>
    <property type="project" value="Ensembl"/>
</dbReference>
<gene>
    <name evidence="4" type="primary">TEX11</name>
</gene>
<name>A0A8D2D7H5_SCIVU</name>
<dbReference type="GO" id="GO:0007130">
    <property type="term" value="P:synaptonemal complex assembly"/>
    <property type="evidence" value="ECO:0007669"/>
    <property type="project" value="Ensembl"/>
</dbReference>
<dbReference type="OrthoDB" id="65716at2759"/>
<dbReference type="FunFam" id="1.25.40.10:FF:000739">
    <property type="entry name" value="Testis expressed 11"/>
    <property type="match status" value="1"/>
</dbReference>
<dbReference type="Proteomes" id="UP000694564">
    <property type="component" value="Chromosome X"/>
</dbReference>
<dbReference type="GO" id="GO:0006311">
    <property type="term" value="P:meiotic gene conversion"/>
    <property type="evidence" value="ECO:0007669"/>
    <property type="project" value="Ensembl"/>
</dbReference>
<organism evidence="4 5">
    <name type="scientific">Sciurus vulgaris</name>
    <name type="common">Eurasian red squirrel</name>
    <dbReference type="NCBI Taxonomy" id="55149"/>
    <lineage>
        <taxon>Eukaryota</taxon>
        <taxon>Metazoa</taxon>
        <taxon>Chordata</taxon>
        <taxon>Craniata</taxon>
        <taxon>Vertebrata</taxon>
        <taxon>Euteleostomi</taxon>
        <taxon>Mammalia</taxon>
        <taxon>Eutheria</taxon>
        <taxon>Euarchontoglires</taxon>
        <taxon>Glires</taxon>
        <taxon>Rodentia</taxon>
        <taxon>Sciuromorpha</taxon>
        <taxon>Sciuridae</taxon>
        <taxon>Sciurinae</taxon>
        <taxon>Sciurini</taxon>
        <taxon>Sciurus</taxon>
    </lineage>
</organism>
<evidence type="ECO:0000313" key="5">
    <source>
        <dbReference type="Proteomes" id="UP000694564"/>
    </source>
</evidence>
<dbReference type="GO" id="GO:0006915">
    <property type="term" value="P:apoptotic process"/>
    <property type="evidence" value="ECO:0007669"/>
    <property type="project" value="Ensembl"/>
</dbReference>
<reference evidence="4" key="2">
    <citation type="submission" date="2025-09" db="UniProtKB">
        <authorList>
            <consortium name="Ensembl"/>
        </authorList>
    </citation>
    <scope>IDENTIFICATION</scope>
</reference>
<accession>A0A8D2D7H5</accession>
<dbReference type="Pfam" id="PF08631">
    <property type="entry name" value="SPO22"/>
    <property type="match status" value="1"/>
</dbReference>
<dbReference type="InterPro" id="IPR019734">
    <property type="entry name" value="TPR_rpt"/>
</dbReference>
<sequence length="927" mass="106585">MDGIDFRFMDFKEIVENLIITANSPTIPEVIDRLFKDIENINRESMAEIEDAQIEEMAVNLWNWAVTRRVSSFMSEEQTAKLCHVACKLACMCEVSVASEEAIQRQILMNMRTGKAWVDVGNTLIADEFFQVAMAGLEQLYVKLMQRSYSEDHLIMQKTAVEKDLFQVLSYQAESAVAQGDFQRASTCALRCKDMLMRLPKMTGYLHVLCYNFGVETHKRNKYEESSFWLSQSYDIGKMDTNSVGPEMLAKVLRLLATAYLDWNDREYYDKALSAIILANKEHLNPAGLFLKMSILLKGKTANEELLEAVMEILHFDMSLDFCLNIVRLLMDHERESVGFYFLKTICEHFKSSENIGKALLFYIEMLLQRKEELLAKEKIEEIIMGHQTGSKLAAESVDWLHNILWKKAARSFEVKNYADALQWYYYSLKFYGFDQIDLDLAKLQRNMASCYLHLKQLDKAKEAMMEAERQDPTNVFTQFYMFKIAILESNSDRALQAITNLESLLTTEEPEDNDLLPNRGSHTMLLNLAAQFALENGQAIAAAKALEYLAQHSQDPQQVLTALKCLFRLVLPQVYQVPDSENKKKEMGRLLTCLNTALLKLGQAFDGESSTLDSRANEAHWFRKIAWNLAVQSDKDPVTMREFFMLSYKLSQFCPSDQVILIAQKTCLLMAAAVDLEQGRKAVTTVEQTKLLSRVLEQTQKCKDIWNLLKQTGDFSQDPCETLLLLYEFEVKSKMKDPSLDSFLESVWELPHLESKTFETIALLALETPAYYPSIALKALKKALLLHKKNEPIDVLKYSKCMHILINLSVPDGTSSVELCPMEEVWGYFEDVLSLISHTEGYPEIEILWLMTKSWNIGILMFNRSKYVSAEKWCGLALRFLHHLGSLKGNYETQMNVLYSELMEVLDKKKDSLFNEECYQSKVYEQ</sequence>
<dbReference type="GO" id="GO:0051093">
    <property type="term" value="P:negative regulation of developmental process"/>
    <property type="evidence" value="ECO:0007669"/>
    <property type="project" value="Ensembl"/>
</dbReference>
<reference evidence="4" key="1">
    <citation type="submission" date="2025-08" db="UniProtKB">
        <authorList>
            <consortium name="Ensembl"/>
        </authorList>
    </citation>
    <scope>IDENTIFICATION</scope>
</reference>
<evidence type="ECO:0000256" key="3">
    <source>
        <dbReference type="PROSITE-ProRule" id="PRU00339"/>
    </source>
</evidence>
<keyword evidence="3" id="KW-0802">TPR repeat</keyword>
<keyword evidence="5" id="KW-1185">Reference proteome</keyword>
<dbReference type="InterPro" id="IPR042861">
    <property type="entry name" value="TEX11"/>
</dbReference>
<dbReference type="AlphaFoldDB" id="A0A8D2D7H5"/>
<keyword evidence="1" id="KW-0469">Meiosis</keyword>
<dbReference type="GO" id="GO:0051026">
    <property type="term" value="P:chiasma assembly"/>
    <property type="evidence" value="ECO:0007669"/>
    <property type="project" value="Ensembl"/>
</dbReference>
<dbReference type="InterPro" id="IPR011990">
    <property type="entry name" value="TPR-like_helical_dom_sf"/>
</dbReference>
<dbReference type="Ensembl" id="ENSSVLT00005022969.1">
    <property type="protein sequence ID" value="ENSSVLP00005020610.1"/>
    <property type="gene ID" value="ENSSVLG00005015907.1"/>
</dbReference>
<dbReference type="PROSITE" id="PS50005">
    <property type="entry name" value="TPR"/>
    <property type="match status" value="1"/>
</dbReference>
<evidence type="ECO:0000313" key="4">
    <source>
        <dbReference type="Ensembl" id="ENSSVLP00005020610.1"/>
    </source>
</evidence>
<dbReference type="PANTHER" id="PTHR47083">
    <property type="entry name" value="TESTIS-EXPRESSED PROTEIN 11"/>
    <property type="match status" value="1"/>
</dbReference>
<dbReference type="GO" id="GO:0000801">
    <property type="term" value="C:central element"/>
    <property type="evidence" value="ECO:0007669"/>
    <property type="project" value="Ensembl"/>
</dbReference>
<dbReference type="SUPFAM" id="SSF48452">
    <property type="entry name" value="TPR-like"/>
    <property type="match status" value="1"/>
</dbReference>
<dbReference type="GO" id="GO:0008584">
    <property type="term" value="P:male gonad development"/>
    <property type="evidence" value="ECO:0007669"/>
    <property type="project" value="Ensembl"/>
</dbReference>
<dbReference type="PANTHER" id="PTHR47083:SF1">
    <property type="entry name" value="TESTIS-EXPRESSED PROTEIN 11"/>
    <property type="match status" value="1"/>
</dbReference>
<dbReference type="GO" id="GO:2000242">
    <property type="term" value="P:negative regulation of reproductive process"/>
    <property type="evidence" value="ECO:0007669"/>
    <property type="project" value="Ensembl"/>
</dbReference>
<dbReference type="GO" id="GO:0007060">
    <property type="term" value="P:male meiosis chromosome segregation"/>
    <property type="evidence" value="ECO:0007669"/>
    <property type="project" value="Ensembl"/>
</dbReference>
<feature type="repeat" description="TPR" evidence="3">
    <location>
        <begin position="442"/>
        <end position="475"/>
    </location>
</feature>
<dbReference type="GO" id="GO:0000712">
    <property type="term" value="P:resolution of meiotic recombination intermediates"/>
    <property type="evidence" value="ECO:0007669"/>
    <property type="project" value="Ensembl"/>
</dbReference>
<proteinExistence type="predicted"/>
<evidence type="ECO:0000256" key="1">
    <source>
        <dbReference type="ARBA" id="ARBA00023254"/>
    </source>
</evidence>
<dbReference type="GO" id="GO:0035234">
    <property type="term" value="P:ectopic germ cell programmed cell death"/>
    <property type="evidence" value="ECO:0007669"/>
    <property type="project" value="Ensembl"/>
</dbReference>
<dbReference type="GO" id="GO:0043066">
    <property type="term" value="P:negative regulation of apoptotic process"/>
    <property type="evidence" value="ECO:0007669"/>
    <property type="project" value="Ensembl"/>
</dbReference>